<feature type="transmembrane region" description="Helical" evidence="6">
    <location>
        <begin position="112"/>
        <end position="132"/>
    </location>
</feature>
<accession>A0A420E812</accession>
<dbReference type="InterPro" id="IPR000620">
    <property type="entry name" value="EamA_dom"/>
</dbReference>
<dbReference type="SUPFAM" id="SSF103481">
    <property type="entry name" value="Multidrug resistance efflux transporter EmrE"/>
    <property type="match status" value="2"/>
</dbReference>
<comment type="subcellular location">
    <subcellularLocation>
        <location evidence="1">Cell membrane</location>
        <topology evidence="1">Multi-pass membrane protein</topology>
    </subcellularLocation>
</comment>
<dbReference type="OrthoDB" id="5729944at2"/>
<feature type="transmembrane region" description="Helical" evidence="6">
    <location>
        <begin position="170"/>
        <end position="192"/>
    </location>
</feature>
<dbReference type="InterPro" id="IPR050638">
    <property type="entry name" value="AA-Vitamin_Transporters"/>
</dbReference>
<feature type="transmembrane region" description="Helical" evidence="6">
    <location>
        <begin position="230"/>
        <end position="249"/>
    </location>
</feature>
<feature type="transmembrane region" description="Helical" evidence="6">
    <location>
        <begin position="88"/>
        <end position="105"/>
    </location>
</feature>
<gene>
    <name evidence="8" type="ORF">DBZ36_16870</name>
</gene>
<evidence type="ECO:0000256" key="6">
    <source>
        <dbReference type="SAM" id="Phobius"/>
    </source>
</evidence>
<feature type="transmembrane region" description="Helical" evidence="6">
    <location>
        <begin position="198"/>
        <end position="218"/>
    </location>
</feature>
<evidence type="ECO:0000256" key="5">
    <source>
        <dbReference type="ARBA" id="ARBA00023136"/>
    </source>
</evidence>
<reference evidence="8 9" key="1">
    <citation type="submission" date="2018-09" db="EMBL/GenBank/DDBJ databases">
        <authorList>
            <person name="Wang Z."/>
        </authorList>
    </citation>
    <scope>NUCLEOTIDE SEQUENCE [LARGE SCALE GENOMIC DNA]</scope>
    <source>
        <strain evidence="8 9">ALS 81</strain>
    </source>
</reference>
<name>A0A420E812_9ALTE</name>
<comment type="caution">
    <text evidence="8">The sequence shown here is derived from an EMBL/GenBank/DDBJ whole genome shotgun (WGS) entry which is preliminary data.</text>
</comment>
<feature type="domain" description="EamA" evidence="7">
    <location>
        <begin position="1"/>
        <end position="126"/>
    </location>
</feature>
<dbReference type="GO" id="GO:0005886">
    <property type="term" value="C:plasma membrane"/>
    <property type="evidence" value="ECO:0007669"/>
    <property type="project" value="UniProtKB-SubCell"/>
</dbReference>
<dbReference type="PANTHER" id="PTHR32322">
    <property type="entry name" value="INNER MEMBRANE TRANSPORTER"/>
    <property type="match status" value="1"/>
</dbReference>
<keyword evidence="3 6" id="KW-0812">Transmembrane</keyword>
<dbReference type="Pfam" id="PF00892">
    <property type="entry name" value="EamA"/>
    <property type="match status" value="2"/>
</dbReference>
<dbReference type="Proteomes" id="UP000286482">
    <property type="component" value="Unassembled WGS sequence"/>
</dbReference>
<evidence type="ECO:0000256" key="4">
    <source>
        <dbReference type="ARBA" id="ARBA00022989"/>
    </source>
</evidence>
<feature type="transmembrane region" description="Helical" evidence="6">
    <location>
        <begin position="138"/>
        <end position="158"/>
    </location>
</feature>
<evidence type="ECO:0000313" key="8">
    <source>
        <dbReference type="EMBL" id="RKF14559.1"/>
    </source>
</evidence>
<dbReference type="AlphaFoldDB" id="A0A420E812"/>
<proteinExistence type="predicted"/>
<evidence type="ECO:0000256" key="3">
    <source>
        <dbReference type="ARBA" id="ARBA00022692"/>
    </source>
</evidence>
<keyword evidence="5 6" id="KW-0472">Membrane</keyword>
<dbReference type="EMBL" id="RAQO01000009">
    <property type="protein sequence ID" value="RKF14559.1"/>
    <property type="molecule type" value="Genomic_DNA"/>
</dbReference>
<feature type="transmembrane region" description="Helical" evidence="6">
    <location>
        <begin position="55"/>
        <end position="76"/>
    </location>
</feature>
<protein>
    <submittedName>
        <fullName evidence="8">DMT family transporter</fullName>
    </submittedName>
</protein>
<feature type="domain" description="EamA" evidence="7">
    <location>
        <begin position="140"/>
        <end position="270"/>
    </location>
</feature>
<keyword evidence="9" id="KW-1185">Reference proteome</keyword>
<evidence type="ECO:0000313" key="9">
    <source>
        <dbReference type="Proteomes" id="UP000286482"/>
    </source>
</evidence>
<evidence type="ECO:0000256" key="2">
    <source>
        <dbReference type="ARBA" id="ARBA00022475"/>
    </source>
</evidence>
<feature type="transmembrane region" description="Helical" evidence="6">
    <location>
        <begin position="255"/>
        <end position="271"/>
    </location>
</feature>
<dbReference type="PANTHER" id="PTHR32322:SF18">
    <property type="entry name" value="S-ADENOSYLMETHIONINE_S-ADENOSYLHOMOCYSTEINE TRANSPORTER"/>
    <property type="match status" value="1"/>
</dbReference>
<evidence type="ECO:0000259" key="7">
    <source>
        <dbReference type="Pfam" id="PF00892"/>
    </source>
</evidence>
<dbReference type="InterPro" id="IPR037185">
    <property type="entry name" value="EmrE-like"/>
</dbReference>
<keyword evidence="4 6" id="KW-1133">Transmembrane helix</keyword>
<sequence>MWSTVATAFKLSLEMLQPMQLVLLASATSILVLLVILSFQKRLYLVAQCIQQRPWYYLSLGVINPFLYYAVLFAAYDLLPAQQAQSLNYTWAITLSLLAVPFLGHKLRAVDLVAMLFGYLGVVVIATRGQIMSMQFDSLSGVGLALLSTLIWAGYWILNTRNQADAVASLLAAFLLGFPIILVACYFSVGLPSFNPKAWLAASYVGIFEMGIAFVCWVKALKLSNNTAKISNLIFISPFLSLFFISHFLDEPIESATFIGLAMIVVGLLISQKKSKTKQS</sequence>
<feature type="transmembrane region" description="Helical" evidence="6">
    <location>
        <begin position="20"/>
        <end position="39"/>
    </location>
</feature>
<keyword evidence="2" id="KW-1003">Cell membrane</keyword>
<organism evidence="8 9">
    <name type="scientific">Alginatibacterium sediminis</name>
    <dbReference type="NCBI Taxonomy" id="2164068"/>
    <lineage>
        <taxon>Bacteria</taxon>
        <taxon>Pseudomonadati</taxon>
        <taxon>Pseudomonadota</taxon>
        <taxon>Gammaproteobacteria</taxon>
        <taxon>Alteromonadales</taxon>
        <taxon>Alteromonadaceae</taxon>
        <taxon>Alginatibacterium</taxon>
    </lineage>
</organism>
<evidence type="ECO:0000256" key="1">
    <source>
        <dbReference type="ARBA" id="ARBA00004651"/>
    </source>
</evidence>